<keyword evidence="1" id="KW-0285">Flavoprotein</keyword>
<keyword evidence="8" id="KW-1185">Reference proteome</keyword>
<feature type="transmembrane region" description="Helical" evidence="5">
    <location>
        <begin position="53"/>
        <end position="74"/>
    </location>
</feature>
<dbReference type="InterPro" id="IPR050172">
    <property type="entry name" value="SsuD_RutA_monooxygenase"/>
</dbReference>
<evidence type="ECO:0000256" key="4">
    <source>
        <dbReference type="ARBA" id="ARBA00023033"/>
    </source>
</evidence>
<gene>
    <name evidence="7" type="ORF">ACIBG2_40890</name>
</gene>
<evidence type="ECO:0000256" key="1">
    <source>
        <dbReference type="ARBA" id="ARBA00022630"/>
    </source>
</evidence>
<evidence type="ECO:0000256" key="2">
    <source>
        <dbReference type="ARBA" id="ARBA00022643"/>
    </source>
</evidence>
<reference evidence="7 8" key="1">
    <citation type="submission" date="2024-10" db="EMBL/GenBank/DDBJ databases">
        <title>The Natural Products Discovery Center: Release of the First 8490 Sequenced Strains for Exploring Actinobacteria Biosynthetic Diversity.</title>
        <authorList>
            <person name="Kalkreuter E."/>
            <person name="Kautsar S.A."/>
            <person name="Yang D."/>
            <person name="Bader C.D."/>
            <person name="Teijaro C.N."/>
            <person name="Fluegel L."/>
            <person name="Davis C.M."/>
            <person name="Simpson J.R."/>
            <person name="Lauterbach L."/>
            <person name="Steele A.D."/>
            <person name="Gui C."/>
            <person name="Meng S."/>
            <person name="Li G."/>
            <person name="Viehrig K."/>
            <person name="Ye F."/>
            <person name="Su P."/>
            <person name="Kiefer A.F."/>
            <person name="Nichols A."/>
            <person name="Cepeda A.J."/>
            <person name="Yan W."/>
            <person name="Fan B."/>
            <person name="Jiang Y."/>
            <person name="Adhikari A."/>
            <person name="Zheng C.-J."/>
            <person name="Schuster L."/>
            <person name="Cowan T.M."/>
            <person name="Smanski M.J."/>
            <person name="Chevrette M.G."/>
            <person name="De Carvalho L.P.S."/>
            <person name="Shen B."/>
        </authorList>
    </citation>
    <scope>NUCLEOTIDE SEQUENCE [LARGE SCALE GENOMIC DNA]</scope>
    <source>
        <strain evidence="7 8">NPDC050545</strain>
    </source>
</reference>
<organism evidence="7 8">
    <name type="scientific">Nonomuraea typhae</name>
    <dbReference type="NCBI Taxonomy" id="2603600"/>
    <lineage>
        <taxon>Bacteria</taxon>
        <taxon>Bacillati</taxon>
        <taxon>Actinomycetota</taxon>
        <taxon>Actinomycetes</taxon>
        <taxon>Streptosporangiales</taxon>
        <taxon>Streptosporangiaceae</taxon>
        <taxon>Nonomuraea</taxon>
    </lineage>
</organism>
<proteinExistence type="predicted"/>
<dbReference type="SUPFAM" id="SSF51679">
    <property type="entry name" value="Bacterial luciferase-like"/>
    <property type="match status" value="1"/>
</dbReference>
<keyword evidence="5" id="KW-0472">Membrane</keyword>
<dbReference type="PANTHER" id="PTHR42847:SF4">
    <property type="entry name" value="ALKANESULFONATE MONOOXYGENASE-RELATED"/>
    <property type="match status" value="1"/>
</dbReference>
<keyword evidence="5" id="KW-1133">Transmembrane helix</keyword>
<dbReference type="RefSeq" id="WP_397089556.1">
    <property type="nucleotide sequence ID" value="NZ_JBITGY010000012.1"/>
</dbReference>
<dbReference type="InterPro" id="IPR011251">
    <property type="entry name" value="Luciferase-like_dom"/>
</dbReference>
<keyword evidence="4" id="KW-0503">Monooxygenase</keyword>
<evidence type="ECO:0000313" key="8">
    <source>
        <dbReference type="Proteomes" id="UP001612741"/>
    </source>
</evidence>
<evidence type="ECO:0000259" key="6">
    <source>
        <dbReference type="Pfam" id="PF00296"/>
    </source>
</evidence>
<feature type="domain" description="Luciferase-like" evidence="6">
    <location>
        <begin position="10"/>
        <end position="221"/>
    </location>
</feature>
<dbReference type="EMBL" id="JBITGY010000012">
    <property type="protein sequence ID" value="MFI6503800.1"/>
    <property type="molecule type" value="Genomic_DNA"/>
</dbReference>
<dbReference type="Proteomes" id="UP001612741">
    <property type="component" value="Unassembled WGS sequence"/>
</dbReference>
<keyword evidence="3" id="KW-0560">Oxidoreductase</keyword>
<keyword evidence="5" id="KW-0812">Transmembrane</keyword>
<dbReference type="InterPro" id="IPR036661">
    <property type="entry name" value="Luciferase-like_sf"/>
</dbReference>
<protein>
    <submittedName>
        <fullName evidence="7">LLM class flavin-dependent oxidoreductase</fullName>
    </submittedName>
</protein>
<keyword evidence="2" id="KW-0288">FMN</keyword>
<evidence type="ECO:0000256" key="5">
    <source>
        <dbReference type="SAM" id="Phobius"/>
    </source>
</evidence>
<evidence type="ECO:0000313" key="7">
    <source>
        <dbReference type="EMBL" id="MFI6503800.1"/>
    </source>
</evidence>
<evidence type="ECO:0000256" key="3">
    <source>
        <dbReference type="ARBA" id="ARBA00023002"/>
    </source>
</evidence>
<dbReference type="Pfam" id="PF00296">
    <property type="entry name" value="Bac_luciferase"/>
    <property type="match status" value="1"/>
</dbReference>
<dbReference type="PANTHER" id="PTHR42847">
    <property type="entry name" value="ALKANESULFONATE MONOOXYGENASE"/>
    <property type="match status" value="1"/>
</dbReference>
<sequence length="279" mass="30325">MKFGLKVNPATWDEAATWAGIAQDAGFDGLWTGDNMRNPRDPAIAVHDGPSLLAAWAATTTGIAVGLLIANVVFRRPTLLAKQAVTLDHISGGRFQLGIGSGVWPTDHAMSGVPMWTAAERAARLSEFTGVVERLLSGDVSDHDGPYYPYRDAALTPPPVQRRLPLIVAANAPTALAVVARHADGWVTFPGAAAEEDFHRASAERIRTLDRLLREHDREPVRKILLAYGAVTPWASADAFARTAERYGEIGFDEIVVYAPKPAERAVFDKVIDRLGDWR</sequence>
<name>A0ABW7Z6J3_9ACTN</name>
<accession>A0ABW7Z6J3</accession>
<dbReference type="Gene3D" id="3.20.20.30">
    <property type="entry name" value="Luciferase-like domain"/>
    <property type="match status" value="1"/>
</dbReference>
<comment type="caution">
    <text evidence="7">The sequence shown here is derived from an EMBL/GenBank/DDBJ whole genome shotgun (WGS) entry which is preliminary data.</text>
</comment>